<dbReference type="GO" id="GO:0005938">
    <property type="term" value="C:cell cortex"/>
    <property type="evidence" value="ECO:0007669"/>
    <property type="project" value="TreeGrafter"/>
</dbReference>
<feature type="compositionally biased region" description="Basic and acidic residues" evidence="2">
    <location>
        <begin position="1016"/>
        <end position="1027"/>
    </location>
</feature>
<reference evidence="5" key="1">
    <citation type="submission" date="2014-03" db="EMBL/GenBank/DDBJ databases">
        <title>The Genome Sequence of Puccinia striiformis f. sp. tritici PST-78.</title>
        <authorList>
            <consortium name="The Broad Institute Genome Sequencing Platform"/>
            <person name="Cuomo C."/>
            <person name="Hulbert S."/>
            <person name="Chen X."/>
            <person name="Walker B."/>
            <person name="Young S.K."/>
            <person name="Zeng Q."/>
            <person name="Gargeya S."/>
            <person name="Fitzgerald M."/>
            <person name="Haas B."/>
            <person name="Abouelleil A."/>
            <person name="Alvarado L."/>
            <person name="Arachchi H.M."/>
            <person name="Berlin A.M."/>
            <person name="Chapman S.B."/>
            <person name="Goldberg J."/>
            <person name="Griggs A."/>
            <person name="Gujja S."/>
            <person name="Hansen M."/>
            <person name="Howarth C."/>
            <person name="Imamovic A."/>
            <person name="Larimer J."/>
            <person name="McCowan C."/>
            <person name="Montmayeur A."/>
            <person name="Murphy C."/>
            <person name="Neiman D."/>
            <person name="Pearson M."/>
            <person name="Priest M."/>
            <person name="Roberts A."/>
            <person name="Saif S."/>
            <person name="Shea T."/>
            <person name="Sisk P."/>
            <person name="Sykes S."/>
            <person name="Wortman J."/>
            <person name="Nusbaum C."/>
            <person name="Birren B."/>
        </authorList>
    </citation>
    <scope>NUCLEOTIDE SEQUENCE [LARGE SCALE GENOMIC DNA]</scope>
    <source>
        <strain evidence="5">race PST-78</strain>
    </source>
</reference>
<sequence length="1457" mass="161514">MDRRSASPGPAQAFRTNNPTLTKPRPISYCNPAIIRHQHSNSIMKPSPPSLLSLSQLSPLPFLINPTTPTTKSTLVDVVVEGMGGGNDPGEGWQVPPELVFFLRSLGERLDPFSPTGKTSNSAPAGHTKSLTAALNHATLRPTTDQAAILALFTELVVTERAYLRRITALNQSYAIPLKNFSRLNQTKIIDKYETTSMFGKIEAVVSANQSLLACLEKSLQIIEQQLQQQQGEQHWADALSDELLNIQRPYRDYLAGYDIVKETEQKLLKKSEAFRQFCERTKETMYDDGMGRVGLRELLMEPVQRITRYILIFEQMLKKMSSNDPARNGLLACIATCNRLAVCELDDHTIKAATMWGLHRSIEGFPAILIKPGRYLIDSIDVLDIIPDNPSSTILHCTLFLFNDTMLIAKKPPNHHLTGRGLAGLDDYDKLVAAMKKSKSTTSSLNSVVSGGTDFFSKSLGGHNNNTPTKVKKGSMRFKGLVDVHDVIVSNEPTQSGIGPTSEVSFDLYFERPPENVSERWTDRRYRHYVVCPPPTLILSGHEKSLSLSSHPTPSSSNHQAGGLPPTTSHSLSHKSNIHHLNSNQSILAALAERDRFLDNLRKSQALVKAADDRSTVMRTKFINENEILKPAIDSFWNLYDKQTYLAELRKHRVVLQLVGTDAVDPLQFSTESIDPMPPLMIIRAHFNDPDDPDCRVQVRRKPNHIFPSLNNNIPFEKVDEDIVVQTECLSGLIVRIIQAYGIADIPPRGTQHIFTTTISTSQQQPQQTQAQYAGGTNPPSPSRAFRTKSGSIALENNANSALPHRLFTKEGLQRTKSMKSSHTKGSSTSSIGYATTASQPGTPSVALREIQPTATRSPGGPVWYRNSHNPSTTTTHTSSRFAPTKEKTIQDSNRISIYEDLPRLREEEEVNQRSSSPAAGSTLKGKGRAGCVFDADEDEDRDFNNGQTESESQCSSVSGLSSYDDDEEEDGVEEEDGSIEGGRSRTRAGGLVGPRELIVPVHQIERSNSLKTRSKSEPPSKEKPPKTCNGNPKMNGINGGYRVPQSIKQSLDSDRFLETTTGITSRTGSRNPSGSSLGKRSRSVDGDNLSTDIDNHTLQPDHDRVKRVQTLPLVVRKPPPSSSNQNKKNSPNSRHRRKTRIPSNSLNTSTTVGNHVKTNSVDHQDDNSNDNTLSGLDLNLTNPDPKHHKNDLDLDLGGEFQVSEIGTTDLFNDVKGRMKLLKNQLKKLKQEINKIDHSSVTTTNEESTGSGSGLIGSRNMNGSIPRSPRKLHLSEVAKDPSHLLRATSLTTSSTSTQKESFKNLNGLLSEIEKSYDGIHSKFKLIESSETKSFKNQFEKYNKSIDIMKKEVQKYKNEVEVIKTQSTISIQIQESLETENSHLYDAFNEELDKMFNDIQLSPPSQSLNLLIEDLKRFAEERGKLSTLLGATQRQLELETAKSECLENLLREAGLLT</sequence>
<feature type="region of interest" description="Disordered" evidence="2">
    <location>
        <begin position="760"/>
        <end position="788"/>
    </location>
</feature>
<feature type="compositionally biased region" description="Acidic residues" evidence="2">
    <location>
        <begin position="965"/>
        <end position="980"/>
    </location>
</feature>
<feature type="compositionally biased region" description="Polar residues" evidence="2">
    <location>
        <begin position="1171"/>
        <end position="1184"/>
    </location>
</feature>
<dbReference type="GO" id="GO:0005096">
    <property type="term" value="F:GTPase activator activity"/>
    <property type="evidence" value="ECO:0007669"/>
    <property type="project" value="InterPro"/>
</dbReference>
<feature type="region of interest" description="Disordered" evidence="2">
    <location>
        <begin position="1"/>
        <end position="25"/>
    </location>
</feature>
<evidence type="ECO:0000259" key="3">
    <source>
        <dbReference type="PROSITE" id="PS50010"/>
    </source>
</evidence>
<feature type="compositionally biased region" description="Polar residues" evidence="2">
    <location>
        <begin position="833"/>
        <end position="844"/>
    </location>
</feature>
<dbReference type="InterPro" id="IPR035899">
    <property type="entry name" value="DBL_dom_sf"/>
</dbReference>
<feature type="compositionally biased region" description="Low complexity" evidence="2">
    <location>
        <begin position="1062"/>
        <end position="1072"/>
    </location>
</feature>
<dbReference type="PROSITE" id="PS50010">
    <property type="entry name" value="DH_2"/>
    <property type="match status" value="1"/>
</dbReference>
<feature type="compositionally biased region" description="Low complexity" evidence="2">
    <location>
        <begin position="760"/>
        <end position="773"/>
    </location>
</feature>
<name>A0A0L0VGF7_9BASI</name>
<feature type="compositionally biased region" description="Low complexity" evidence="2">
    <location>
        <begin position="547"/>
        <end position="558"/>
    </location>
</feature>
<dbReference type="Proteomes" id="UP000054564">
    <property type="component" value="Unassembled WGS sequence"/>
</dbReference>
<dbReference type="STRING" id="1165861.A0A0L0VGF7"/>
<evidence type="ECO:0000313" key="5">
    <source>
        <dbReference type="Proteomes" id="UP000054564"/>
    </source>
</evidence>
<dbReference type="GO" id="GO:0005634">
    <property type="term" value="C:nucleus"/>
    <property type="evidence" value="ECO:0007669"/>
    <property type="project" value="InterPro"/>
</dbReference>
<protein>
    <recommendedName>
        <fullName evidence="3">DH domain-containing protein</fullName>
    </recommendedName>
</protein>
<dbReference type="Pfam" id="PF00621">
    <property type="entry name" value="RhoGEF"/>
    <property type="match status" value="1"/>
</dbReference>
<keyword evidence="1" id="KW-0175">Coiled coil</keyword>
<dbReference type="PANTHER" id="PTHR16777:SF2">
    <property type="entry name" value="PROTEIN ECT2"/>
    <property type="match status" value="1"/>
</dbReference>
<comment type="caution">
    <text evidence="4">The sequence shown here is derived from an EMBL/GenBank/DDBJ whole genome shotgun (WGS) entry which is preliminary data.</text>
</comment>
<dbReference type="InterPro" id="IPR000219">
    <property type="entry name" value="DH_dom"/>
</dbReference>
<feature type="compositionally biased region" description="Low complexity" evidence="2">
    <location>
        <begin position="1240"/>
        <end position="1251"/>
    </location>
</feature>
<feature type="coiled-coil region" evidence="1">
    <location>
        <begin position="1339"/>
        <end position="1366"/>
    </location>
</feature>
<keyword evidence="5" id="KW-1185">Reference proteome</keyword>
<accession>A0A0L0VGF7</accession>
<feature type="region of interest" description="Disordered" evidence="2">
    <location>
        <begin position="1240"/>
        <end position="1269"/>
    </location>
</feature>
<dbReference type="OrthoDB" id="660555at2759"/>
<evidence type="ECO:0000256" key="2">
    <source>
        <dbReference type="SAM" id="MobiDB-lite"/>
    </source>
</evidence>
<feature type="compositionally biased region" description="Polar residues" evidence="2">
    <location>
        <begin position="1143"/>
        <end position="1161"/>
    </location>
</feature>
<feature type="region of interest" description="Disordered" evidence="2">
    <location>
        <begin position="545"/>
        <end position="576"/>
    </location>
</feature>
<dbReference type="SUPFAM" id="SSF48065">
    <property type="entry name" value="DBL homology domain (DH-domain)"/>
    <property type="match status" value="1"/>
</dbReference>
<evidence type="ECO:0000313" key="4">
    <source>
        <dbReference type="EMBL" id="KNE98328.1"/>
    </source>
</evidence>
<feature type="compositionally biased region" description="Low complexity" evidence="2">
    <location>
        <begin position="1124"/>
        <end position="1134"/>
    </location>
</feature>
<dbReference type="GO" id="GO:2000431">
    <property type="term" value="P:regulation of cytokinesis, actomyosin contractile ring assembly"/>
    <property type="evidence" value="ECO:0007669"/>
    <property type="project" value="InterPro"/>
</dbReference>
<feature type="compositionally biased region" description="Low complexity" evidence="2">
    <location>
        <begin position="868"/>
        <end position="881"/>
    </location>
</feature>
<dbReference type="Gene3D" id="1.20.900.10">
    <property type="entry name" value="Dbl homology (DH) domain"/>
    <property type="match status" value="1"/>
</dbReference>
<evidence type="ECO:0000256" key="1">
    <source>
        <dbReference type="SAM" id="Coils"/>
    </source>
</evidence>
<dbReference type="GO" id="GO:0005085">
    <property type="term" value="F:guanyl-nucleotide exchange factor activity"/>
    <property type="evidence" value="ECO:0007669"/>
    <property type="project" value="InterPro"/>
</dbReference>
<dbReference type="InterPro" id="IPR026817">
    <property type="entry name" value="Ect2"/>
</dbReference>
<dbReference type="EMBL" id="AJIL01000058">
    <property type="protein sequence ID" value="KNE98328.1"/>
    <property type="molecule type" value="Genomic_DNA"/>
</dbReference>
<dbReference type="PANTHER" id="PTHR16777">
    <property type="entry name" value="PROTEIN ECT2"/>
    <property type="match status" value="1"/>
</dbReference>
<dbReference type="SMART" id="SM00325">
    <property type="entry name" value="RhoGEF"/>
    <property type="match status" value="1"/>
</dbReference>
<feature type="region of interest" description="Disordered" evidence="2">
    <location>
        <begin position="1062"/>
        <end position="1186"/>
    </location>
</feature>
<dbReference type="GO" id="GO:0000281">
    <property type="term" value="P:mitotic cytokinesis"/>
    <property type="evidence" value="ECO:0007669"/>
    <property type="project" value="TreeGrafter"/>
</dbReference>
<organism evidence="4 5">
    <name type="scientific">Puccinia striiformis f. sp. tritici PST-78</name>
    <dbReference type="NCBI Taxonomy" id="1165861"/>
    <lineage>
        <taxon>Eukaryota</taxon>
        <taxon>Fungi</taxon>
        <taxon>Dikarya</taxon>
        <taxon>Basidiomycota</taxon>
        <taxon>Pucciniomycotina</taxon>
        <taxon>Pucciniomycetes</taxon>
        <taxon>Pucciniales</taxon>
        <taxon>Pucciniaceae</taxon>
        <taxon>Puccinia</taxon>
    </lineage>
</organism>
<gene>
    <name evidence="4" type="ORF">PSTG_08404</name>
</gene>
<feature type="compositionally biased region" description="Polar residues" evidence="2">
    <location>
        <begin position="946"/>
        <end position="959"/>
    </location>
</feature>
<feature type="compositionally biased region" description="Basic and acidic residues" evidence="2">
    <location>
        <begin position="1095"/>
        <end position="1108"/>
    </location>
</feature>
<feature type="domain" description="DH" evidence="3">
    <location>
        <begin position="148"/>
        <end position="449"/>
    </location>
</feature>
<proteinExistence type="predicted"/>
<feature type="region of interest" description="Disordered" evidence="2">
    <location>
        <begin position="814"/>
        <end position="1046"/>
    </location>
</feature>
<feature type="coiled-coil region" evidence="1">
    <location>
        <begin position="1213"/>
        <end position="1240"/>
    </location>
</feature>